<dbReference type="KEGG" id="drt:Dret_0468"/>
<dbReference type="eggNOG" id="COG5002">
    <property type="taxonomic scope" value="Bacteria"/>
</dbReference>
<dbReference type="PROSITE" id="PS50885">
    <property type="entry name" value="HAMP"/>
    <property type="match status" value="1"/>
</dbReference>
<accession>C8X0E0</accession>
<keyword evidence="12 15" id="KW-1133">Transmembrane helix</keyword>
<evidence type="ECO:0000256" key="4">
    <source>
        <dbReference type="ARBA" id="ARBA00012438"/>
    </source>
</evidence>
<dbReference type="GO" id="GO:0005524">
    <property type="term" value="F:ATP binding"/>
    <property type="evidence" value="ECO:0007669"/>
    <property type="project" value="UniProtKB-KW"/>
</dbReference>
<keyword evidence="8 15" id="KW-0812">Transmembrane</keyword>
<dbReference type="SMART" id="SM00387">
    <property type="entry name" value="HATPase_c"/>
    <property type="match status" value="1"/>
</dbReference>
<keyword evidence="14 15" id="KW-0472">Membrane</keyword>
<dbReference type="Gene3D" id="3.30.450.20">
    <property type="entry name" value="PAS domain"/>
    <property type="match status" value="1"/>
</dbReference>
<dbReference type="InterPro" id="IPR003594">
    <property type="entry name" value="HATPase_dom"/>
</dbReference>
<dbReference type="Pfam" id="PF08448">
    <property type="entry name" value="PAS_4"/>
    <property type="match status" value="1"/>
</dbReference>
<dbReference type="Proteomes" id="UP000001052">
    <property type="component" value="Chromosome"/>
</dbReference>
<feature type="domain" description="HAMP" evidence="17">
    <location>
        <begin position="192"/>
        <end position="244"/>
    </location>
</feature>
<comment type="catalytic activity">
    <reaction evidence="1">
        <text>ATP + protein L-histidine = ADP + protein N-phospho-L-histidine.</text>
        <dbReference type="EC" id="2.7.13.3"/>
    </reaction>
</comment>
<dbReference type="EC" id="2.7.13.3" evidence="4"/>
<dbReference type="OrthoDB" id="9813151at2"/>
<evidence type="ECO:0000256" key="5">
    <source>
        <dbReference type="ARBA" id="ARBA00022475"/>
    </source>
</evidence>
<dbReference type="InterPro" id="IPR050351">
    <property type="entry name" value="BphY/WalK/GraS-like"/>
</dbReference>
<dbReference type="InterPro" id="IPR035965">
    <property type="entry name" value="PAS-like_dom_sf"/>
</dbReference>
<keyword evidence="5" id="KW-1003">Cell membrane</keyword>
<dbReference type="STRING" id="485915.Dret_0468"/>
<keyword evidence="19" id="KW-1185">Reference proteome</keyword>
<dbReference type="GO" id="GO:0030295">
    <property type="term" value="F:protein kinase activator activity"/>
    <property type="evidence" value="ECO:0007669"/>
    <property type="project" value="TreeGrafter"/>
</dbReference>
<dbReference type="CDD" id="cd06225">
    <property type="entry name" value="HAMP"/>
    <property type="match status" value="1"/>
</dbReference>
<dbReference type="HOGENOM" id="CLU_000445_89_2_7"/>
<dbReference type="InterPro" id="IPR036890">
    <property type="entry name" value="HATPase_C_sf"/>
</dbReference>
<evidence type="ECO:0000256" key="9">
    <source>
        <dbReference type="ARBA" id="ARBA00022741"/>
    </source>
</evidence>
<protein>
    <recommendedName>
        <fullName evidence="4">histidine kinase</fullName>
        <ecNumber evidence="4">2.7.13.3</ecNumber>
    </recommendedName>
</protein>
<evidence type="ECO:0000313" key="18">
    <source>
        <dbReference type="EMBL" id="ACV67765.1"/>
    </source>
</evidence>
<dbReference type="EMBL" id="CP001734">
    <property type="protein sequence ID" value="ACV67765.1"/>
    <property type="molecule type" value="Genomic_DNA"/>
</dbReference>
<evidence type="ECO:0000256" key="3">
    <source>
        <dbReference type="ARBA" id="ARBA00004236"/>
    </source>
</evidence>
<dbReference type="FunFam" id="3.30.565.10:FF:000006">
    <property type="entry name" value="Sensor histidine kinase WalK"/>
    <property type="match status" value="1"/>
</dbReference>
<dbReference type="SMART" id="SM00091">
    <property type="entry name" value="PAS"/>
    <property type="match status" value="1"/>
</dbReference>
<dbReference type="InterPro" id="IPR036097">
    <property type="entry name" value="HisK_dim/P_sf"/>
</dbReference>
<name>C8X0E0_DESRD</name>
<keyword evidence="10 18" id="KW-0418">Kinase</keyword>
<dbReference type="InterPro" id="IPR005467">
    <property type="entry name" value="His_kinase_dom"/>
</dbReference>
<dbReference type="PROSITE" id="PS50109">
    <property type="entry name" value="HIS_KIN"/>
    <property type="match status" value="1"/>
</dbReference>
<evidence type="ECO:0000256" key="8">
    <source>
        <dbReference type="ARBA" id="ARBA00022692"/>
    </source>
</evidence>
<evidence type="ECO:0000313" key="19">
    <source>
        <dbReference type="Proteomes" id="UP000001052"/>
    </source>
</evidence>
<evidence type="ECO:0000256" key="14">
    <source>
        <dbReference type="ARBA" id="ARBA00023136"/>
    </source>
</evidence>
<dbReference type="GO" id="GO:0000156">
    <property type="term" value="F:phosphorelay response regulator activity"/>
    <property type="evidence" value="ECO:0007669"/>
    <property type="project" value="TreeGrafter"/>
</dbReference>
<dbReference type="Pfam" id="PF00672">
    <property type="entry name" value="HAMP"/>
    <property type="match status" value="1"/>
</dbReference>
<dbReference type="InterPro" id="IPR000014">
    <property type="entry name" value="PAS"/>
</dbReference>
<dbReference type="SMART" id="SM00304">
    <property type="entry name" value="HAMP"/>
    <property type="match status" value="1"/>
</dbReference>
<dbReference type="Gene3D" id="6.10.340.10">
    <property type="match status" value="1"/>
</dbReference>
<keyword evidence="13" id="KW-0902">Two-component regulatory system</keyword>
<dbReference type="Gene3D" id="3.30.565.10">
    <property type="entry name" value="Histidine kinase-like ATPase, C-terminal domain"/>
    <property type="match status" value="1"/>
</dbReference>
<sequence>MSLRTKLLSVLLGLLFLASFVPLFLSKQVLHEELLAAAKREAVLKLGHMQWLMRKGLAQEGPAGLNEQFRQIGKQLDVRITYIRQDGTVLADSSLPLRKVRQLENHKQRPEVQEAMQRRFGSSLRYSETLKTDLLYVARTMEATSEIPEGFIRMAVHLSAVDKRLDGLFQQYLILFVIGLAVCAVVSFWLASRVSRAMLRMGQTADAIGNGEYDKRIAFTPAREFLPLAQAINRMARRIQSHITTISDQNRQFESILNGMHEGVMVLDRQGKVSMVNTELKNILEVTSPVGRAPIELIRSPELQGACEAMVAATVGKQSMEPAQLQVETMQERIYDVNLLPLPAESQDISAIVVFHDITELKRLERVRRDFVANVSHELRTPLTSIKGYAETLLDMGQVETEAVHAYMQVVVKNANAMSRLLEDLLQLSKLESNAGDRELGPVLLTNAIQAAWKYCQPMAEEHHVSLNQSQIPAGVCVWSEYDPLVQVLRNLFENAIKFSPENTEVRIEAEQDGPIWQISVVDSGPGVGQREQERIFERFYRVQHGSKQVAGTGLGLAIARHIVRNHVGRIWVESPVPGQIEGSAFRFTLRECSSA</sequence>
<reference evidence="19" key="1">
    <citation type="submission" date="2009-09" db="EMBL/GenBank/DDBJ databases">
        <title>The complete chromosome of Desulfohalobium retbaense DSM 5692.</title>
        <authorList>
            <consortium name="US DOE Joint Genome Institute (JGI-PGF)"/>
            <person name="Lucas S."/>
            <person name="Copeland A."/>
            <person name="Lapidus A."/>
            <person name="Glavina del Rio T."/>
            <person name="Dalin E."/>
            <person name="Tice H."/>
            <person name="Bruce D."/>
            <person name="Goodwin L."/>
            <person name="Pitluck S."/>
            <person name="Kyrpides N."/>
            <person name="Mavromatis K."/>
            <person name="Ivanova N."/>
            <person name="Mikhailova N."/>
            <person name="Munk A.C."/>
            <person name="Brettin T."/>
            <person name="Detter J.C."/>
            <person name="Han C."/>
            <person name="Tapia R."/>
            <person name="Larimer F."/>
            <person name="Land M."/>
            <person name="Hauser L."/>
            <person name="Markowitz V."/>
            <person name="Cheng J.-F."/>
            <person name="Hugenholtz P."/>
            <person name="Woyke T."/>
            <person name="Wu D."/>
            <person name="Spring S."/>
            <person name="Klenk H.-P."/>
            <person name="Eisen J.A."/>
        </authorList>
    </citation>
    <scope>NUCLEOTIDE SEQUENCE [LARGE SCALE GENOMIC DNA]</scope>
    <source>
        <strain evidence="19">DSM 5692</strain>
    </source>
</reference>
<dbReference type="InterPro" id="IPR004358">
    <property type="entry name" value="Sig_transdc_His_kin-like_C"/>
</dbReference>
<dbReference type="CDD" id="cd00082">
    <property type="entry name" value="HisKA"/>
    <property type="match status" value="1"/>
</dbReference>
<feature type="domain" description="Histidine kinase" evidence="16">
    <location>
        <begin position="374"/>
        <end position="594"/>
    </location>
</feature>
<evidence type="ECO:0000256" key="12">
    <source>
        <dbReference type="ARBA" id="ARBA00022989"/>
    </source>
</evidence>
<dbReference type="FunFam" id="1.10.287.130:FF:000008">
    <property type="entry name" value="Two-component sensor histidine kinase"/>
    <property type="match status" value="1"/>
</dbReference>
<dbReference type="InterPro" id="IPR013656">
    <property type="entry name" value="PAS_4"/>
</dbReference>
<keyword evidence="9" id="KW-0547">Nucleotide-binding</keyword>
<evidence type="ECO:0000256" key="11">
    <source>
        <dbReference type="ARBA" id="ARBA00022840"/>
    </source>
</evidence>
<proteinExistence type="predicted"/>
<dbReference type="SMART" id="SM00388">
    <property type="entry name" value="HisKA"/>
    <property type="match status" value="1"/>
</dbReference>
<dbReference type="Pfam" id="PF02518">
    <property type="entry name" value="HATPase_c"/>
    <property type="match status" value="1"/>
</dbReference>
<evidence type="ECO:0000256" key="7">
    <source>
        <dbReference type="ARBA" id="ARBA00022679"/>
    </source>
</evidence>
<comment type="subcellular location">
    <subcellularLocation>
        <location evidence="3">Cell membrane</location>
    </subcellularLocation>
    <subcellularLocation>
        <location evidence="2">Membrane</location>
        <topology evidence="2">Multi-pass membrane protein</topology>
    </subcellularLocation>
</comment>
<dbReference type="GO" id="GO:0007234">
    <property type="term" value="P:osmosensory signaling via phosphorelay pathway"/>
    <property type="evidence" value="ECO:0007669"/>
    <property type="project" value="TreeGrafter"/>
</dbReference>
<dbReference type="InterPro" id="IPR003661">
    <property type="entry name" value="HisK_dim/P_dom"/>
</dbReference>
<gene>
    <name evidence="18" type="ordered locus">Dret_0468</name>
</gene>
<evidence type="ECO:0000256" key="1">
    <source>
        <dbReference type="ARBA" id="ARBA00000085"/>
    </source>
</evidence>
<dbReference type="PANTHER" id="PTHR42878">
    <property type="entry name" value="TWO-COMPONENT HISTIDINE KINASE"/>
    <property type="match status" value="1"/>
</dbReference>
<dbReference type="PANTHER" id="PTHR42878:SF7">
    <property type="entry name" value="SENSOR HISTIDINE KINASE GLRK"/>
    <property type="match status" value="1"/>
</dbReference>
<dbReference type="Pfam" id="PF00512">
    <property type="entry name" value="HisKA"/>
    <property type="match status" value="1"/>
</dbReference>
<reference evidence="18 19" key="2">
    <citation type="journal article" date="2010" name="Stand. Genomic Sci.">
        <title>Complete genome sequence of Desulfohalobium retbaense type strain (HR(100)).</title>
        <authorList>
            <person name="Spring S."/>
            <person name="Nolan M."/>
            <person name="Lapidus A."/>
            <person name="Glavina Del Rio T."/>
            <person name="Copeland A."/>
            <person name="Tice H."/>
            <person name="Cheng J.F."/>
            <person name="Lucas S."/>
            <person name="Land M."/>
            <person name="Chen F."/>
            <person name="Bruce D."/>
            <person name="Goodwin L."/>
            <person name="Pitluck S."/>
            <person name="Ivanova N."/>
            <person name="Mavromatis K."/>
            <person name="Mikhailova N."/>
            <person name="Pati A."/>
            <person name="Chen A."/>
            <person name="Palaniappan K."/>
            <person name="Hauser L."/>
            <person name="Chang Y.J."/>
            <person name="Jeffries C.D."/>
            <person name="Munk C."/>
            <person name="Kiss H."/>
            <person name="Chain P."/>
            <person name="Han C."/>
            <person name="Brettin T."/>
            <person name="Detter J.C."/>
            <person name="Schuler E."/>
            <person name="Goker M."/>
            <person name="Rohde M."/>
            <person name="Bristow J."/>
            <person name="Eisen J.A."/>
            <person name="Markowitz V."/>
            <person name="Hugenholtz P."/>
            <person name="Kyrpides N.C."/>
            <person name="Klenk H.P."/>
        </authorList>
    </citation>
    <scope>NUCLEOTIDE SEQUENCE [LARGE SCALE GENOMIC DNA]</scope>
    <source>
        <strain evidence="18 19">DSM 5692</strain>
    </source>
</reference>
<dbReference type="Gene3D" id="1.10.287.130">
    <property type="match status" value="1"/>
</dbReference>
<evidence type="ECO:0000256" key="13">
    <source>
        <dbReference type="ARBA" id="ARBA00023012"/>
    </source>
</evidence>
<dbReference type="SUPFAM" id="SSF47384">
    <property type="entry name" value="Homodimeric domain of signal transducing histidine kinase"/>
    <property type="match status" value="1"/>
</dbReference>
<evidence type="ECO:0000259" key="16">
    <source>
        <dbReference type="PROSITE" id="PS50109"/>
    </source>
</evidence>
<evidence type="ECO:0000256" key="10">
    <source>
        <dbReference type="ARBA" id="ARBA00022777"/>
    </source>
</evidence>
<dbReference type="PRINTS" id="PR00344">
    <property type="entry name" value="BCTRLSENSOR"/>
</dbReference>
<dbReference type="CDD" id="cd00075">
    <property type="entry name" value="HATPase"/>
    <property type="match status" value="1"/>
</dbReference>
<keyword evidence="6" id="KW-0597">Phosphoprotein</keyword>
<dbReference type="GO" id="GO:0000155">
    <property type="term" value="F:phosphorelay sensor kinase activity"/>
    <property type="evidence" value="ECO:0007669"/>
    <property type="project" value="InterPro"/>
</dbReference>
<organism evidence="18 19">
    <name type="scientific">Desulfohalobium retbaense (strain ATCC 49708 / DSM 5692 / JCM 16813 / HR100)</name>
    <dbReference type="NCBI Taxonomy" id="485915"/>
    <lineage>
        <taxon>Bacteria</taxon>
        <taxon>Pseudomonadati</taxon>
        <taxon>Thermodesulfobacteriota</taxon>
        <taxon>Desulfovibrionia</taxon>
        <taxon>Desulfovibrionales</taxon>
        <taxon>Desulfohalobiaceae</taxon>
        <taxon>Desulfohalobium</taxon>
    </lineage>
</organism>
<dbReference type="InterPro" id="IPR003660">
    <property type="entry name" value="HAMP_dom"/>
</dbReference>
<dbReference type="SUPFAM" id="SSF55874">
    <property type="entry name" value="ATPase domain of HSP90 chaperone/DNA topoisomerase II/histidine kinase"/>
    <property type="match status" value="1"/>
</dbReference>
<dbReference type="SUPFAM" id="SSF55785">
    <property type="entry name" value="PYP-like sensor domain (PAS domain)"/>
    <property type="match status" value="1"/>
</dbReference>
<dbReference type="RefSeq" id="WP_015750923.1">
    <property type="nucleotide sequence ID" value="NC_013223.1"/>
</dbReference>
<evidence type="ECO:0000256" key="6">
    <source>
        <dbReference type="ARBA" id="ARBA00022553"/>
    </source>
</evidence>
<dbReference type="AlphaFoldDB" id="C8X0E0"/>
<evidence type="ECO:0000256" key="15">
    <source>
        <dbReference type="SAM" id="Phobius"/>
    </source>
</evidence>
<keyword evidence="11" id="KW-0067">ATP-binding</keyword>
<keyword evidence="7" id="KW-0808">Transferase</keyword>
<dbReference type="GO" id="GO:0005886">
    <property type="term" value="C:plasma membrane"/>
    <property type="evidence" value="ECO:0007669"/>
    <property type="project" value="UniProtKB-SubCell"/>
</dbReference>
<evidence type="ECO:0000256" key="2">
    <source>
        <dbReference type="ARBA" id="ARBA00004141"/>
    </source>
</evidence>
<feature type="transmembrane region" description="Helical" evidence="15">
    <location>
        <begin position="172"/>
        <end position="191"/>
    </location>
</feature>
<evidence type="ECO:0000259" key="17">
    <source>
        <dbReference type="PROSITE" id="PS50885"/>
    </source>
</evidence>